<dbReference type="Proteomes" id="UP000820818">
    <property type="component" value="Linkage Group LG4"/>
</dbReference>
<gene>
    <name evidence="3" type="ORF">GHT06_014311</name>
</gene>
<feature type="transmembrane region" description="Helical" evidence="2">
    <location>
        <begin position="101"/>
        <end position="129"/>
    </location>
</feature>
<feature type="transmembrane region" description="Helical" evidence="2">
    <location>
        <begin position="28"/>
        <end position="49"/>
    </location>
</feature>
<organism evidence="3 4">
    <name type="scientific">Daphnia sinensis</name>
    <dbReference type="NCBI Taxonomy" id="1820382"/>
    <lineage>
        <taxon>Eukaryota</taxon>
        <taxon>Metazoa</taxon>
        <taxon>Ecdysozoa</taxon>
        <taxon>Arthropoda</taxon>
        <taxon>Crustacea</taxon>
        <taxon>Branchiopoda</taxon>
        <taxon>Diplostraca</taxon>
        <taxon>Cladocera</taxon>
        <taxon>Anomopoda</taxon>
        <taxon>Daphniidae</taxon>
        <taxon>Daphnia</taxon>
        <taxon>Daphnia similis group</taxon>
    </lineage>
</organism>
<keyword evidence="2" id="KW-0472">Membrane</keyword>
<sequence length="299" mass="33584">MVPNSHRLPQPEYNNEHLALLPETFTKAMIGVLISSGVIVIGMQSYVYYNFTQVYDGNSLPSTHYASSWADLYTAMAMSSGSANALIGFFLFCVIRARRRLMMIFGTVLTFLAGVTSALAGVCAIAELVKLYNDNEIPQHVCVGATDYEPSKSNCVTWWWLELLVVIFSGFALIANFACFVVLCVDIWNKNYYKELHQQTKLHSVESSTSVSTIPCSPYDDHSTRSGLMIPRINGLQAEQHRKSDDKLRWNRINDVTRNPVGQTAGEQRSPSPGIHQLIRNRPSLPIVIRKNTSSKYFY</sequence>
<evidence type="ECO:0000313" key="4">
    <source>
        <dbReference type="Proteomes" id="UP000820818"/>
    </source>
</evidence>
<evidence type="ECO:0000313" key="3">
    <source>
        <dbReference type="EMBL" id="KAI9560296.1"/>
    </source>
</evidence>
<keyword evidence="2" id="KW-0812">Transmembrane</keyword>
<reference evidence="3 4" key="1">
    <citation type="submission" date="2022-05" db="EMBL/GenBank/DDBJ databases">
        <title>A multi-omics perspective on studying reproductive biology in Daphnia sinensis.</title>
        <authorList>
            <person name="Jia J."/>
        </authorList>
    </citation>
    <scope>NUCLEOTIDE SEQUENCE [LARGE SCALE GENOMIC DNA]</scope>
    <source>
        <strain evidence="3 4">WSL</strain>
    </source>
</reference>
<feature type="region of interest" description="Disordered" evidence="1">
    <location>
        <begin position="258"/>
        <end position="277"/>
    </location>
</feature>
<feature type="transmembrane region" description="Helical" evidence="2">
    <location>
        <begin position="158"/>
        <end position="185"/>
    </location>
</feature>
<dbReference type="EMBL" id="WJBH02000004">
    <property type="protein sequence ID" value="KAI9560296.1"/>
    <property type="molecule type" value="Genomic_DNA"/>
</dbReference>
<evidence type="ECO:0000256" key="1">
    <source>
        <dbReference type="SAM" id="MobiDB-lite"/>
    </source>
</evidence>
<comment type="caution">
    <text evidence="3">The sequence shown here is derived from an EMBL/GenBank/DDBJ whole genome shotgun (WGS) entry which is preliminary data.</text>
</comment>
<feature type="transmembrane region" description="Helical" evidence="2">
    <location>
        <begin position="69"/>
        <end position="94"/>
    </location>
</feature>
<keyword evidence="4" id="KW-1185">Reference proteome</keyword>
<feature type="compositionally biased region" description="Polar residues" evidence="1">
    <location>
        <begin position="258"/>
        <end position="271"/>
    </location>
</feature>
<keyword evidence="2" id="KW-1133">Transmembrane helix</keyword>
<dbReference type="AlphaFoldDB" id="A0AAD5PUF1"/>
<accession>A0AAD5PUF1</accession>
<name>A0AAD5PUF1_9CRUS</name>
<proteinExistence type="predicted"/>
<protein>
    <submittedName>
        <fullName evidence="3">Uncharacterized protein</fullName>
    </submittedName>
</protein>
<evidence type="ECO:0000256" key="2">
    <source>
        <dbReference type="SAM" id="Phobius"/>
    </source>
</evidence>